<dbReference type="SUPFAM" id="SSF49879">
    <property type="entry name" value="SMAD/FHA domain"/>
    <property type="match status" value="1"/>
</dbReference>
<accession>A0ABN8S848</accession>
<reference evidence="3 4" key="1">
    <citation type="submission" date="2022-05" db="EMBL/GenBank/DDBJ databases">
        <authorList>
            <consortium name="Genoscope - CEA"/>
            <person name="William W."/>
        </authorList>
    </citation>
    <scope>NUCLEOTIDE SEQUENCE [LARGE SCALE GENOMIC DNA]</scope>
</reference>
<dbReference type="InterPro" id="IPR000253">
    <property type="entry name" value="FHA_dom"/>
</dbReference>
<evidence type="ECO:0000313" key="4">
    <source>
        <dbReference type="Proteomes" id="UP001159427"/>
    </source>
</evidence>
<dbReference type="InterPro" id="IPR008984">
    <property type="entry name" value="SMAD_FHA_dom_sf"/>
</dbReference>
<evidence type="ECO:0000259" key="2">
    <source>
        <dbReference type="PROSITE" id="PS50006"/>
    </source>
</evidence>
<dbReference type="PROSITE" id="PS50006">
    <property type="entry name" value="FHA_DOMAIN"/>
    <property type="match status" value="1"/>
</dbReference>
<organism evidence="3 4">
    <name type="scientific">Porites evermanni</name>
    <dbReference type="NCBI Taxonomy" id="104178"/>
    <lineage>
        <taxon>Eukaryota</taxon>
        <taxon>Metazoa</taxon>
        <taxon>Cnidaria</taxon>
        <taxon>Anthozoa</taxon>
        <taxon>Hexacorallia</taxon>
        <taxon>Scleractinia</taxon>
        <taxon>Fungiina</taxon>
        <taxon>Poritidae</taxon>
        <taxon>Porites</taxon>
    </lineage>
</organism>
<feature type="region of interest" description="Disordered" evidence="1">
    <location>
        <begin position="1"/>
        <end position="44"/>
    </location>
</feature>
<evidence type="ECO:0000256" key="1">
    <source>
        <dbReference type="SAM" id="MobiDB-lite"/>
    </source>
</evidence>
<dbReference type="Proteomes" id="UP001159427">
    <property type="component" value="Unassembled WGS sequence"/>
</dbReference>
<feature type="compositionally biased region" description="Basic and acidic residues" evidence="1">
    <location>
        <begin position="1"/>
        <end position="43"/>
    </location>
</feature>
<dbReference type="CDD" id="cd00060">
    <property type="entry name" value="FHA"/>
    <property type="match status" value="1"/>
</dbReference>
<comment type="caution">
    <text evidence="3">The sequence shown here is derived from an EMBL/GenBank/DDBJ whole genome shotgun (WGS) entry which is preliminary data.</text>
</comment>
<proteinExistence type="predicted"/>
<evidence type="ECO:0000313" key="3">
    <source>
        <dbReference type="EMBL" id="CAH3187689.1"/>
    </source>
</evidence>
<keyword evidence="4" id="KW-1185">Reference proteome</keyword>
<gene>
    <name evidence="3" type="ORF">PEVE_00017869</name>
</gene>
<name>A0ABN8S848_9CNID</name>
<feature type="compositionally biased region" description="Basic and acidic residues" evidence="1">
    <location>
        <begin position="333"/>
        <end position="350"/>
    </location>
</feature>
<dbReference type="Pfam" id="PF00498">
    <property type="entry name" value="FHA"/>
    <property type="match status" value="1"/>
</dbReference>
<dbReference type="Gene3D" id="2.60.200.20">
    <property type="match status" value="1"/>
</dbReference>
<protein>
    <recommendedName>
        <fullName evidence="2">FHA domain-containing protein</fullName>
    </recommendedName>
</protein>
<feature type="domain" description="FHA" evidence="2">
    <location>
        <begin position="81"/>
        <end position="136"/>
    </location>
</feature>
<dbReference type="EMBL" id="CALNXI010002440">
    <property type="protein sequence ID" value="CAH3187689.1"/>
    <property type="molecule type" value="Genomic_DNA"/>
</dbReference>
<feature type="region of interest" description="Disordered" evidence="1">
    <location>
        <begin position="325"/>
        <end position="360"/>
    </location>
</feature>
<sequence length="360" mass="39655">MDEVDRDAATKEEEDLKTTVDRECATVDNDHNTNGVADRDKETVSSPPKIEFCIVQSTENHSALLKGIPKEPLRKPLDQQILFGRGHSAGVFLNDDTASREHMTLFMQTNPATGENMFVVSTVSESKPVFINGTPFYKKAGTRVLQTNDKLRIGQLEFIVNIMPGDSMEFYQVEFTKGSKGNLQQLNLQQVNYPQIQGQAGINTQPIFLANHPGAAILPNNYGVPVPGAPVNPVFNMNILAGGGVTQFNPMGAAFQGNSASFAVPPVLVNPGIGQGSLQQFPSNLRYQGITPSFQPQQESQYPGMYHPMTPQQQRVLAHDRRQMFHTKLPSEQNEHPKQIGPDGDFHVSIEESGLQKTKD</sequence>